<comment type="caution">
    <text evidence="2">The sequence shown here is derived from an EMBL/GenBank/DDBJ whole genome shotgun (WGS) entry which is preliminary data.</text>
</comment>
<keyword evidence="3" id="KW-1185">Reference proteome</keyword>
<dbReference type="InterPro" id="IPR016181">
    <property type="entry name" value="Acyl_CoA_acyltransferase"/>
</dbReference>
<dbReference type="Proteomes" id="UP001465153">
    <property type="component" value="Unassembled WGS sequence"/>
</dbReference>
<dbReference type="SUPFAM" id="SSF55729">
    <property type="entry name" value="Acyl-CoA N-acyltransferases (Nat)"/>
    <property type="match status" value="1"/>
</dbReference>
<protein>
    <submittedName>
        <fullName evidence="2">GNAT family N-acetyltransferase</fullName>
    </submittedName>
</protein>
<evidence type="ECO:0000313" key="2">
    <source>
        <dbReference type="EMBL" id="GAA6167223.1"/>
    </source>
</evidence>
<gene>
    <name evidence="2" type="ORF">NBRC116591_10330</name>
</gene>
<sequence>MMEIKKITWEDTIPIRHQVLWPDKNPEFCIVEGDARALHYGIFLDAELVCVASIYISENSARLRKFATLKEHQNKGVGSYMLNYLLSHLKESRIDHLWFDARESVLDFYRRFGLISTGDRFYKSGVPYFKMSQEI</sequence>
<evidence type="ECO:0000259" key="1">
    <source>
        <dbReference type="PROSITE" id="PS51186"/>
    </source>
</evidence>
<dbReference type="CDD" id="cd04301">
    <property type="entry name" value="NAT_SF"/>
    <property type="match status" value="1"/>
</dbReference>
<dbReference type="EMBL" id="BAABWN010000003">
    <property type="protein sequence ID" value="GAA6167223.1"/>
    <property type="molecule type" value="Genomic_DNA"/>
</dbReference>
<accession>A0ABQ0A6E4</accession>
<evidence type="ECO:0000313" key="3">
    <source>
        <dbReference type="Proteomes" id="UP001465153"/>
    </source>
</evidence>
<feature type="domain" description="N-acetyltransferase" evidence="1">
    <location>
        <begin position="1"/>
        <end position="135"/>
    </location>
</feature>
<dbReference type="InterPro" id="IPR000182">
    <property type="entry name" value="GNAT_dom"/>
</dbReference>
<name>A0ABQ0A6E4_9GAMM</name>
<dbReference type="Pfam" id="PF13673">
    <property type="entry name" value="Acetyltransf_10"/>
    <property type="match status" value="1"/>
</dbReference>
<dbReference type="Gene3D" id="3.40.630.30">
    <property type="match status" value="1"/>
</dbReference>
<proteinExistence type="predicted"/>
<dbReference type="PROSITE" id="PS51186">
    <property type="entry name" value="GNAT"/>
    <property type="match status" value="1"/>
</dbReference>
<dbReference type="RefSeq" id="WP_353301930.1">
    <property type="nucleotide sequence ID" value="NZ_BAABWN010000003.1"/>
</dbReference>
<reference evidence="2 3" key="1">
    <citation type="submission" date="2024-04" db="EMBL/GenBank/DDBJ databases">
        <title>Draft genome sequence of Sessilibacter corallicola NBRC 116591.</title>
        <authorList>
            <person name="Miyakawa T."/>
            <person name="Kusuya Y."/>
            <person name="Miura T."/>
        </authorList>
    </citation>
    <scope>NUCLEOTIDE SEQUENCE [LARGE SCALE GENOMIC DNA]</scope>
    <source>
        <strain evidence="2 3">KU-00831-HH</strain>
    </source>
</reference>
<organism evidence="2 3">
    <name type="scientific">Sessilibacter corallicola</name>
    <dbReference type="NCBI Taxonomy" id="2904075"/>
    <lineage>
        <taxon>Bacteria</taxon>
        <taxon>Pseudomonadati</taxon>
        <taxon>Pseudomonadota</taxon>
        <taxon>Gammaproteobacteria</taxon>
        <taxon>Cellvibrionales</taxon>
        <taxon>Cellvibrionaceae</taxon>
        <taxon>Sessilibacter</taxon>
    </lineage>
</organism>